<keyword evidence="6" id="KW-1185">Reference proteome</keyword>
<keyword evidence="1" id="KW-0175">Coiled coil</keyword>
<dbReference type="Proteomes" id="UP000799429">
    <property type="component" value="Unassembled WGS sequence"/>
</dbReference>
<protein>
    <submittedName>
        <fullName evidence="5">DUF1750-domain-containing protein</fullName>
    </submittedName>
</protein>
<feature type="compositionally biased region" description="Low complexity" evidence="2">
    <location>
        <begin position="538"/>
        <end position="554"/>
    </location>
</feature>
<dbReference type="Pfam" id="PF08549">
    <property type="entry name" value="SWI-SNF_Ssr4_N"/>
    <property type="match status" value="1"/>
</dbReference>
<comment type="caution">
    <text evidence="5">The sequence shown here is derived from an EMBL/GenBank/DDBJ whole genome shotgun (WGS) entry which is preliminary data.</text>
</comment>
<feature type="domain" description="SWI/SNF and RSC complexes subunit Ssr4 C-terminal" evidence="4">
    <location>
        <begin position="210"/>
        <end position="626"/>
    </location>
</feature>
<feature type="region of interest" description="Disordered" evidence="2">
    <location>
        <begin position="275"/>
        <end position="294"/>
    </location>
</feature>
<dbReference type="OrthoDB" id="5321006at2759"/>
<dbReference type="InterPro" id="IPR046464">
    <property type="entry name" value="SWI-SNF_Ssr4_C"/>
</dbReference>
<feature type="region of interest" description="Disordered" evidence="2">
    <location>
        <begin position="173"/>
        <end position="212"/>
    </location>
</feature>
<feature type="coiled-coil region" evidence="1">
    <location>
        <begin position="298"/>
        <end position="336"/>
    </location>
</feature>
<feature type="compositionally biased region" description="Polar residues" evidence="2">
    <location>
        <begin position="465"/>
        <end position="487"/>
    </location>
</feature>
<dbReference type="GO" id="GO:0006338">
    <property type="term" value="P:chromatin remodeling"/>
    <property type="evidence" value="ECO:0007669"/>
    <property type="project" value="InterPro"/>
</dbReference>
<evidence type="ECO:0000256" key="1">
    <source>
        <dbReference type="SAM" id="Coils"/>
    </source>
</evidence>
<feature type="domain" description="SWI/SNF and RSC complexes subunit Ssr4 N-terminal" evidence="3">
    <location>
        <begin position="1"/>
        <end position="158"/>
    </location>
</feature>
<dbReference type="AlphaFoldDB" id="A0A9P4VJ61"/>
<evidence type="ECO:0000256" key="2">
    <source>
        <dbReference type="SAM" id="MobiDB-lite"/>
    </source>
</evidence>
<feature type="compositionally biased region" description="Polar residues" evidence="2">
    <location>
        <begin position="555"/>
        <end position="570"/>
    </location>
</feature>
<feature type="region of interest" description="Disordered" evidence="2">
    <location>
        <begin position="534"/>
        <end position="570"/>
    </location>
</feature>
<organism evidence="5 6">
    <name type="scientific">Patellaria atrata CBS 101060</name>
    <dbReference type="NCBI Taxonomy" id="1346257"/>
    <lineage>
        <taxon>Eukaryota</taxon>
        <taxon>Fungi</taxon>
        <taxon>Dikarya</taxon>
        <taxon>Ascomycota</taxon>
        <taxon>Pezizomycotina</taxon>
        <taxon>Dothideomycetes</taxon>
        <taxon>Dothideomycetes incertae sedis</taxon>
        <taxon>Patellariales</taxon>
        <taxon>Patellariaceae</taxon>
        <taxon>Patellaria</taxon>
    </lineage>
</organism>
<accession>A0A9P4VJ61</accession>
<proteinExistence type="predicted"/>
<dbReference type="Pfam" id="PF20497">
    <property type="entry name" value="SWI-SNF_Ssr4_C"/>
    <property type="match status" value="1"/>
</dbReference>
<gene>
    <name evidence="5" type="ORF">M501DRAFT_999839</name>
</gene>
<evidence type="ECO:0000313" key="6">
    <source>
        <dbReference type="Proteomes" id="UP000799429"/>
    </source>
</evidence>
<reference evidence="5" key="1">
    <citation type="journal article" date="2020" name="Stud. Mycol.">
        <title>101 Dothideomycetes genomes: a test case for predicting lifestyles and emergence of pathogens.</title>
        <authorList>
            <person name="Haridas S."/>
            <person name="Albert R."/>
            <person name="Binder M."/>
            <person name="Bloem J."/>
            <person name="Labutti K."/>
            <person name="Salamov A."/>
            <person name="Andreopoulos B."/>
            <person name="Baker S."/>
            <person name="Barry K."/>
            <person name="Bills G."/>
            <person name="Bluhm B."/>
            <person name="Cannon C."/>
            <person name="Castanera R."/>
            <person name="Culley D."/>
            <person name="Daum C."/>
            <person name="Ezra D."/>
            <person name="Gonzalez J."/>
            <person name="Henrissat B."/>
            <person name="Kuo A."/>
            <person name="Liang C."/>
            <person name="Lipzen A."/>
            <person name="Lutzoni F."/>
            <person name="Magnuson J."/>
            <person name="Mondo S."/>
            <person name="Nolan M."/>
            <person name="Ohm R."/>
            <person name="Pangilinan J."/>
            <person name="Park H.-J."/>
            <person name="Ramirez L."/>
            <person name="Alfaro M."/>
            <person name="Sun H."/>
            <person name="Tritt A."/>
            <person name="Yoshinaga Y."/>
            <person name="Zwiers L.-H."/>
            <person name="Turgeon B."/>
            <person name="Goodwin S."/>
            <person name="Spatafora J."/>
            <person name="Crous P."/>
            <person name="Grigoriev I."/>
        </authorList>
    </citation>
    <scope>NUCLEOTIDE SEQUENCE</scope>
    <source>
        <strain evidence="5">CBS 101060</strain>
    </source>
</reference>
<evidence type="ECO:0000313" key="5">
    <source>
        <dbReference type="EMBL" id="KAF2834821.1"/>
    </source>
</evidence>
<evidence type="ECO:0000259" key="4">
    <source>
        <dbReference type="Pfam" id="PF20497"/>
    </source>
</evidence>
<feature type="region of interest" description="Disordered" evidence="2">
    <location>
        <begin position="443"/>
        <end position="503"/>
    </location>
</feature>
<evidence type="ECO:0000259" key="3">
    <source>
        <dbReference type="Pfam" id="PF08549"/>
    </source>
</evidence>
<name>A0A9P4VJ61_9PEZI</name>
<dbReference type="InterPro" id="IPR013859">
    <property type="entry name" value="Ssr4_N"/>
</dbReference>
<sequence>MSWTYLTTPLPDGTMILTWQPHNQRQTRFASDGIVWADPEVTYHHEVRGYTLEILVHRTGYAPVREQIASHSRYRYRIISKGQNATGPNPDPSLWLVHYVQSEQQNRIPVNSLPSNAEMQTIMRERVYLESQGTLPRKEFMLHDRNNYPQLSLSRNAQMPQGPTGYPMAMGRAVQAGNPPPSKRARHAGSAQIPVPTGPSTQTGPPDTSVEDEENTALGDILDNLNPREISSMRFKQHHEWMEEIFSSPYAAGQIVPVDLALGMVGELSHLTEGILDTPGSKPPKDGNKGTGDLETYKKLDDSQLAELENRINRHLENGQIELQKMKDEHAKKMAELRRGKIYLQAERKLREAIWNSTETPATDEYIDEIVRDVEHSLGVTIRLQKDVVCIEKGGLIEEQPVNRNKAAVELSRPLHTNGTNDNIADQGLDNEAAGLLEQFTSNSLASTPGGTTPALRVSQPPSHPQSAAGTPSASAIPSNHTSEFQNQPPVSGPGVGQPSTTAAVDGLDLDIEMGGISESAEDKAVENDWVMIGEGGTDQNDTNNNTNTADSSTLTGNTGNHSNSGMTQPADSTPGIFDSTDFGGFDNLDTAGDALADYTGGGDDMGLDLDNSAFGEAFQATETHQDAVNPS</sequence>
<dbReference type="EMBL" id="MU006114">
    <property type="protein sequence ID" value="KAF2834821.1"/>
    <property type="molecule type" value="Genomic_DNA"/>
</dbReference>